<dbReference type="EMBL" id="KJ459951">
    <property type="protein sequence ID" value="AHY04943.1"/>
    <property type="molecule type" value="Genomic_DNA"/>
</dbReference>
<feature type="region of interest" description="Disordered" evidence="1">
    <location>
        <begin position="86"/>
        <end position="122"/>
    </location>
</feature>
<feature type="compositionally biased region" description="Polar residues" evidence="1">
    <location>
        <begin position="86"/>
        <end position="97"/>
    </location>
</feature>
<dbReference type="AlphaFoldDB" id="A0A023UNJ3"/>
<evidence type="ECO:0000256" key="1">
    <source>
        <dbReference type="SAM" id="MobiDB-lite"/>
    </source>
</evidence>
<evidence type="ECO:0000313" key="2">
    <source>
        <dbReference type="EMBL" id="AHY04943.1"/>
    </source>
</evidence>
<dbReference type="GeneID" id="19351020"/>
<accession>A0A023UNJ3</accession>
<reference evidence="2" key="1">
    <citation type="journal article" date="2014" name="Proc. Natl. Acad. Sci. U.S.A.">
        <title>Massive programmed translational jumping in mitochondria.</title>
        <authorList>
            <person name="Lang B.F."/>
            <person name="Jakubkova M."/>
            <person name="Hegedusova E."/>
            <person name="Daoud R."/>
            <person name="Forget L."/>
            <person name="Brejova B."/>
            <person name="Vinar T."/>
            <person name="Kosa P."/>
            <person name="Fricova D."/>
            <person name="Nebohacova M."/>
            <person name="Griac P."/>
            <person name="Tomaska L."/>
            <person name="Burger G."/>
            <person name="Nosek J."/>
        </authorList>
    </citation>
    <scope>NUCLEOTIDE SEQUENCE</scope>
    <source>
        <strain evidence="2">NRRL Y-7288</strain>
    </source>
</reference>
<organism evidence="2">
    <name type="scientific">Magnusiomyces tetraspermus</name>
    <dbReference type="NCBI Taxonomy" id="1232584"/>
    <lineage>
        <taxon>Eukaryota</taxon>
        <taxon>Fungi</taxon>
        <taxon>Dikarya</taxon>
        <taxon>Ascomycota</taxon>
        <taxon>Saccharomycotina</taxon>
        <taxon>Dipodascomycetes</taxon>
        <taxon>Dipodascales</taxon>
        <taxon>Dipodascaceae</taxon>
        <taxon>Magnusiomyces</taxon>
    </lineage>
</organism>
<name>A0A023UNJ3_9ASCO</name>
<protein>
    <submittedName>
        <fullName evidence="2">Uncharacterized protein</fullName>
    </submittedName>
</protein>
<keyword evidence="2" id="KW-0496">Mitochondrion</keyword>
<geneLocation type="mitochondrion" evidence="2"/>
<gene>
    <name evidence="2" type="primary">orf122</name>
</gene>
<sequence>MHLSYSEEAFFKNTTFEVRTTGVRGSTFDAFRRQNRNAQGTVDPSWDYGETSHATTGEVTQMVALKHGQSPKPKVTQVCGFTTTESSLDTRQGSLTENARRRTTPRAGLLASYFDYPPPQTC</sequence>
<proteinExistence type="predicted"/>
<dbReference type="RefSeq" id="YP_009029689.1">
    <property type="nucleotide sequence ID" value="NC_024094.1"/>
</dbReference>